<keyword evidence="8" id="KW-1003">Cell membrane</keyword>
<dbReference type="HAMAP" id="MF_00728">
    <property type="entry name" value="EzrA"/>
    <property type="match status" value="1"/>
</dbReference>
<evidence type="ECO:0000313" key="11">
    <source>
        <dbReference type="Proteomes" id="UP001595387"/>
    </source>
</evidence>
<proteinExistence type="inferred from homology"/>
<keyword evidence="11" id="KW-1185">Reference proteome</keyword>
<sequence length="564" mass="65677">MAYVIGIILAIIVLIIAGLIIRKRVYDEVDKYEAWKMDIMDRNIAAHLSRIKSLNLSGETQEKFEDWKERWDTIASKELPDIEEHLFDAEEAADRYLFTRSKRILSDVEEILQSIEKRIEIILKEVDELIDSEESSRTEMENLQPQVKALRKQISQNRYQYGKAELHFDREIDKLEEMLDQYQELAEEGNYLEAKRLVDRLKDRVVELQKQIEEFPSLYKKSKQELPSQLENLSGGLREMEEAGYHVSHLGFETEILTYQEKLLSNVSKLENAEMDGVSEIVAEVEAGITEMYDLLEKEAVAKNYLDKEMPEYEHTLNELTITFTETKEDLQELREAYHLEDSDMEKYLGIETAIESLRDELDDMSKDLENDNAAHSEVREKVEEGFRQVQELQAKHEEFKKRIHNLRKDELEAKEKLMEIRTQLQGVGRKLKKSNIPGVPTYIWNLLDEASSKNERVLAALETEPLDMVNVQEALNNSKEAVDKAMEQTELMLEQAYLTEQVIQYANRYRSQDAMLAGKLAEAERLFRSYEYELALEQAAKAVEEIEPGALKRIEEVQMVSSS</sequence>
<keyword evidence="2 8" id="KW-0812">Transmembrane</keyword>
<feature type="coiled-coil region" evidence="8">
    <location>
        <begin position="165"/>
        <end position="211"/>
    </location>
</feature>
<keyword evidence="6 8" id="KW-0717">Septation</keyword>
<evidence type="ECO:0000256" key="6">
    <source>
        <dbReference type="ARBA" id="ARBA00023210"/>
    </source>
</evidence>
<dbReference type="InterPro" id="IPR010379">
    <property type="entry name" value="EzrA"/>
</dbReference>
<feature type="transmembrane region" description="Helical" evidence="9">
    <location>
        <begin position="6"/>
        <end position="22"/>
    </location>
</feature>
<evidence type="ECO:0000256" key="5">
    <source>
        <dbReference type="ARBA" id="ARBA00023136"/>
    </source>
</evidence>
<accession>A0ABV7A773</accession>
<comment type="subcellular location">
    <subcellularLocation>
        <location evidence="8">Cell membrane</location>
        <topology evidence="8">Single-pass membrane protein</topology>
    </subcellularLocation>
    <text evidence="8">Colocalized with FtsZ to the nascent septal site.</text>
</comment>
<feature type="topological domain" description="Extracellular" evidence="8">
    <location>
        <begin position="1"/>
        <end position="2"/>
    </location>
</feature>
<evidence type="ECO:0000256" key="8">
    <source>
        <dbReference type="HAMAP-Rule" id="MF_00728"/>
    </source>
</evidence>
<keyword evidence="5 8" id="KW-0472">Membrane</keyword>
<evidence type="ECO:0000256" key="1">
    <source>
        <dbReference type="ARBA" id="ARBA00022618"/>
    </source>
</evidence>
<keyword evidence="4 8" id="KW-0175">Coiled coil</keyword>
<feature type="coiled-coil region" evidence="8">
    <location>
        <begin position="105"/>
        <end position="132"/>
    </location>
</feature>
<dbReference type="EMBL" id="JBHRRZ010000015">
    <property type="protein sequence ID" value="MFC2948664.1"/>
    <property type="molecule type" value="Genomic_DNA"/>
</dbReference>
<evidence type="ECO:0000256" key="7">
    <source>
        <dbReference type="ARBA" id="ARBA00023306"/>
    </source>
</evidence>
<keyword evidence="1 8" id="KW-0132">Cell division</keyword>
<dbReference type="RefSeq" id="WP_390305892.1">
    <property type="nucleotide sequence ID" value="NZ_JBHRRZ010000015.1"/>
</dbReference>
<keyword evidence="7 8" id="KW-0131">Cell cycle</keyword>
<name>A0ABV7A773_9BACI</name>
<comment type="similarity">
    <text evidence="8">Belongs to the EzrA family.</text>
</comment>
<feature type="topological domain" description="Cytoplasmic" evidence="8">
    <location>
        <begin position="22"/>
        <end position="564"/>
    </location>
</feature>
<dbReference type="Pfam" id="PF06160">
    <property type="entry name" value="EzrA"/>
    <property type="match status" value="1"/>
</dbReference>
<comment type="caution">
    <text evidence="10">The sequence shown here is derived from an EMBL/GenBank/DDBJ whole genome shotgun (WGS) entry which is preliminary data.</text>
</comment>
<comment type="function">
    <text evidence="8">Negative regulator of FtsZ ring formation; modulates the frequency and position of FtsZ ring formation. Inhibits FtsZ ring formation at polar sites. Interacts either with FtsZ or with one of its binding partners to promote depolymerization.</text>
</comment>
<evidence type="ECO:0000313" key="10">
    <source>
        <dbReference type="EMBL" id="MFC2948664.1"/>
    </source>
</evidence>
<feature type="coiled-coil region" evidence="8">
    <location>
        <begin position="317"/>
        <end position="424"/>
    </location>
</feature>
<gene>
    <name evidence="8 10" type="primary">ezrA</name>
    <name evidence="10" type="ORF">ACFODW_09965</name>
</gene>
<dbReference type="NCBIfam" id="NF003413">
    <property type="entry name" value="PRK04778.1-7"/>
    <property type="match status" value="1"/>
</dbReference>
<evidence type="ECO:0000256" key="9">
    <source>
        <dbReference type="SAM" id="Phobius"/>
    </source>
</evidence>
<organism evidence="10 11">
    <name type="scientific">Virgibacillus sediminis</name>
    <dbReference type="NCBI Taxonomy" id="202260"/>
    <lineage>
        <taxon>Bacteria</taxon>
        <taxon>Bacillati</taxon>
        <taxon>Bacillota</taxon>
        <taxon>Bacilli</taxon>
        <taxon>Bacillales</taxon>
        <taxon>Bacillaceae</taxon>
        <taxon>Virgibacillus</taxon>
    </lineage>
</organism>
<dbReference type="Proteomes" id="UP001595387">
    <property type="component" value="Unassembled WGS sequence"/>
</dbReference>
<evidence type="ECO:0000256" key="3">
    <source>
        <dbReference type="ARBA" id="ARBA00022989"/>
    </source>
</evidence>
<evidence type="ECO:0000256" key="2">
    <source>
        <dbReference type="ARBA" id="ARBA00022692"/>
    </source>
</evidence>
<keyword evidence="3 8" id="KW-1133">Transmembrane helix</keyword>
<protein>
    <recommendedName>
        <fullName evidence="8">Septation ring formation regulator EzrA</fullName>
    </recommendedName>
</protein>
<evidence type="ECO:0000256" key="4">
    <source>
        <dbReference type="ARBA" id="ARBA00023054"/>
    </source>
</evidence>
<reference evidence="11" key="1">
    <citation type="journal article" date="2019" name="Int. J. Syst. Evol. Microbiol.">
        <title>The Global Catalogue of Microorganisms (GCM) 10K type strain sequencing project: providing services to taxonomists for standard genome sequencing and annotation.</title>
        <authorList>
            <consortium name="The Broad Institute Genomics Platform"/>
            <consortium name="The Broad Institute Genome Sequencing Center for Infectious Disease"/>
            <person name="Wu L."/>
            <person name="Ma J."/>
        </authorList>
    </citation>
    <scope>NUCLEOTIDE SEQUENCE [LARGE SCALE GENOMIC DNA]</scope>
    <source>
        <strain evidence="11">KCTC 13193</strain>
    </source>
</reference>